<protein>
    <recommendedName>
        <fullName evidence="5">SNF2 N-terminal domain-containing protein</fullName>
    </recommendedName>
</protein>
<feature type="domain" description="SNF2 N-terminal" evidence="5">
    <location>
        <begin position="455"/>
        <end position="809"/>
    </location>
</feature>
<keyword evidence="1" id="KW-0547">Nucleotide-binding</keyword>
<dbReference type="InterPro" id="IPR000330">
    <property type="entry name" value="SNF2_N"/>
</dbReference>
<evidence type="ECO:0000256" key="3">
    <source>
        <dbReference type="ARBA" id="ARBA00022840"/>
    </source>
</evidence>
<feature type="compositionally biased region" description="Polar residues" evidence="4">
    <location>
        <begin position="150"/>
        <end position="162"/>
    </location>
</feature>
<keyword evidence="2" id="KW-0378">Hydrolase</keyword>
<dbReference type="Pfam" id="PF00176">
    <property type="entry name" value="SNF2-rel_dom"/>
    <property type="match status" value="1"/>
</dbReference>
<evidence type="ECO:0000256" key="2">
    <source>
        <dbReference type="ARBA" id="ARBA00022801"/>
    </source>
</evidence>
<dbReference type="InterPro" id="IPR050628">
    <property type="entry name" value="SNF2_RAD54_helicase_TF"/>
</dbReference>
<dbReference type="EMBL" id="JAKEKT020000027">
    <property type="protein sequence ID" value="KAL1643463.1"/>
    <property type="molecule type" value="Genomic_DNA"/>
</dbReference>
<evidence type="ECO:0000256" key="1">
    <source>
        <dbReference type="ARBA" id="ARBA00022741"/>
    </source>
</evidence>
<dbReference type="SUPFAM" id="SSF52540">
    <property type="entry name" value="P-loop containing nucleoside triphosphate hydrolases"/>
    <property type="match status" value="2"/>
</dbReference>
<dbReference type="Gene3D" id="3.40.50.300">
    <property type="entry name" value="P-loop containing nucleotide triphosphate hydrolases"/>
    <property type="match status" value="1"/>
</dbReference>
<dbReference type="CDD" id="cd18793">
    <property type="entry name" value="SF2_C_SNF"/>
    <property type="match status" value="1"/>
</dbReference>
<gene>
    <name evidence="6" type="ORF">SLS58_004822</name>
</gene>
<dbReference type="PANTHER" id="PTHR45626">
    <property type="entry name" value="TRANSCRIPTION TERMINATION FACTOR 2-RELATED"/>
    <property type="match status" value="1"/>
</dbReference>
<dbReference type="InterPro" id="IPR049730">
    <property type="entry name" value="SNF2/RAD54-like_C"/>
</dbReference>
<evidence type="ECO:0000259" key="5">
    <source>
        <dbReference type="Pfam" id="PF00176"/>
    </source>
</evidence>
<dbReference type="InterPro" id="IPR027417">
    <property type="entry name" value="P-loop_NTPase"/>
</dbReference>
<reference evidence="6 7" key="1">
    <citation type="journal article" date="2023" name="Plant Dis.">
        <title>First Report of Diplodia intermedia Causing Canker and Dieback Diseases on Apple Trees in Canada.</title>
        <authorList>
            <person name="Ellouze W."/>
            <person name="Ilyukhin E."/>
            <person name="Sulman M."/>
            <person name="Ali S."/>
        </authorList>
    </citation>
    <scope>NUCLEOTIDE SEQUENCE [LARGE SCALE GENOMIC DNA]</scope>
    <source>
        <strain evidence="6 7">M45-28</strain>
    </source>
</reference>
<dbReference type="Gene3D" id="3.40.50.10810">
    <property type="entry name" value="Tandem AAA-ATPase domain"/>
    <property type="match status" value="1"/>
</dbReference>
<evidence type="ECO:0000313" key="7">
    <source>
        <dbReference type="Proteomes" id="UP001521184"/>
    </source>
</evidence>
<dbReference type="InterPro" id="IPR038718">
    <property type="entry name" value="SNF2-like_sf"/>
</dbReference>
<evidence type="ECO:0000256" key="4">
    <source>
        <dbReference type="SAM" id="MobiDB-lite"/>
    </source>
</evidence>
<evidence type="ECO:0000313" key="6">
    <source>
        <dbReference type="EMBL" id="KAL1643463.1"/>
    </source>
</evidence>
<dbReference type="Proteomes" id="UP001521184">
    <property type="component" value="Unassembled WGS sequence"/>
</dbReference>
<sequence length="1111" mass="127096">MPRKQQIRPFQDEAKVIDLCGFDTKESYQQWIRSEELFKDSWNRYNEDWLRPQRAKATKRKKEATLSEVRQRLTVGEANGRRKYSRRTIKPEQDKWDGADWLAWLLLDIVNTNTSDVNGIFYEKGLALNVREDAIWQVIQRSSWMSASSRKTRSMDSIAQPGSSSESSTPASHNWVPQIKSTVGGEVKLCWDTIPREIERAGSSPNYCYIDHLQDLDWASFRQNIDVVFNLKGLKLRPSSLSISDDVFALIPLAPDESTFSQVDEVTFVDLKAYSLRLNEPLRLNLRTVEALESLISQNLEGDEPATLLQPYDLMVSECSGSFNEKERFWIWARLRNVSNAGGGSTARVTGVTVAPEEINTEREAIMWLRQLDASNALDNEDDDQAPSQQDDINAPIHEISEAEIEKYREAESYLDNLDYERQGRIQACQALGIANPDKPRIPGMRLSATLEPWQPAGIKALVDFEEGPLSGGILADLVGFGKTWELVGLLQFTDEIQRITDDFQIKVYYGSKLEIAKNDRVQKLSKVLTNADPLFDGSEWTSGVIILTTYNTFRNRHGPSAYKKYLVKEAEASGNYPSRSLALQHVNETTFKAMPTDPNNNWPRGLGGCFERLILDEGHKIRNRDTLTWTSIRWLRAPNINIATATPLIDGVKDFTGLIALLQPRDDLWTEESLQQMGIFDLVPKINPDSDENEEQFSLDEFLGRFDPWNHDNHPYARVLKESHKSFMEHVVKYRGGHYARGTRIRSLFKGCVVRRTYSSLIDSVPIGRKLPMIQKNRIECNFTSDERLRYDSILKEALQRLHRKKGDDIVWDTNVYRRLLLCGTWLDFKWLLHYKVKKLKEFRKADRSALEILKDASEAQIKARVDTVRRVTVPPAESKEEIMLQFARNGPKLRVLAQLIADICVMLKEKVVIWCSLPTIQLLLEKFLQEGAIDARSYHANLNLDERKKLSDQFNGTDEVQQRRARNCIFFDPPPSKGLEDQALGRVYRVGQRNWVRLIRLELKDSFEDKIITRNVMKALPGIMAELNLEVFGDDGAPSQDVRLGKFTLKDGDLVSMDDVPLAQVKDYEVLTPDVLLVYIHKLIRGEPLKLTKEDKKSLEMSDGSSTST</sequence>
<organism evidence="6 7">
    <name type="scientific">Diplodia intermedia</name>
    <dbReference type="NCBI Taxonomy" id="856260"/>
    <lineage>
        <taxon>Eukaryota</taxon>
        <taxon>Fungi</taxon>
        <taxon>Dikarya</taxon>
        <taxon>Ascomycota</taxon>
        <taxon>Pezizomycotina</taxon>
        <taxon>Dothideomycetes</taxon>
        <taxon>Dothideomycetes incertae sedis</taxon>
        <taxon>Botryosphaeriales</taxon>
        <taxon>Botryosphaeriaceae</taxon>
        <taxon>Diplodia</taxon>
    </lineage>
</organism>
<feature type="region of interest" description="Disordered" evidence="4">
    <location>
        <begin position="150"/>
        <end position="175"/>
    </location>
</feature>
<keyword evidence="3" id="KW-0067">ATP-binding</keyword>
<keyword evidence="7" id="KW-1185">Reference proteome</keyword>
<comment type="caution">
    <text evidence="6">The sequence shown here is derived from an EMBL/GenBank/DDBJ whole genome shotgun (WGS) entry which is preliminary data.</text>
</comment>
<proteinExistence type="predicted"/>
<name>A0ABR3TSS6_9PEZI</name>
<accession>A0ABR3TSS6</accession>